<dbReference type="EMBL" id="BARS01042358">
    <property type="protein sequence ID" value="GAG41299.1"/>
    <property type="molecule type" value="Genomic_DNA"/>
</dbReference>
<accession>X0XDN0</accession>
<gene>
    <name evidence="1" type="ORF">S01H1_64277</name>
</gene>
<reference evidence="1" key="1">
    <citation type="journal article" date="2014" name="Front. Microbiol.">
        <title>High frequency of phylogenetically diverse reductive dehalogenase-homologous genes in deep subseafloor sedimentary metagenomes.</title>
        <authorList>
            <person name="Kawai M."/>
            <person name="Futagami T."/>
            <person name="Toyoda A."/>
            <person name="Takaki Y."/>
            <person name="Nishi S."/>
            <person name="Hori S."/>
            <person name="Arai W."/>
            <person name="Tsubouchi T."/>
            <person name="Morono Y."/>
            <person name="Uchiyama I."/>
            <person name="Ito T."/>
            <person name="Fujiyama A."/>
            <person name="Inagaki F."/>
            <person name="Takami H."/>
        </authorList>
    </citation>
    <scope>NUCLEOTIDE SEQUENCE</scope>
    <source>
        <strain evidence="1">Expedition CK06-06</strain>
    </source>
</reference>
<dbReference type="AlphaFoldDB" id="X0XDN0"/>
<protein>
    <submittedName>
        <fullName evidence="1">Uncharacterized protein</fullName>
    </submittedName>
</protein>
<organism evidence="1">
    <name type="scientific">marine sediment metagenome</name>
    <dbReference type="NCBI Taxonomy" id="412755"/>
    <lineage>
        <taxon>unclassified sequences</taxon>
        <taxon>metagenomes</taxon>
        <taxon>ecological metagenomes</taxon>
    </lineage>
</organism>
<proteinExistence type="predicted"/>
<comment type="caution">
    <text evidence="1">The sequence shown here is derived from an EMBL/GenBank/DDBJ whole genome shotgun (WGS) entry which is preliminary data.</text>
</comment>
<feature type="non-terminal residue" evidence="1">
    <location>
        <position position="1"/>
    </location>
</feature>
<evidence type="ECO:0000313" key="1">
    <source>
        <dbReference type="EMBL" id="GAG41299.1"/>
    </source>
</evidence>
<sequence length="46" mass="5398">LWIMAVLTNFTALQRMAYVWRTSEAEETRIEEIEDKEANDIPRTGV</sequence>
<name>X0XDN0_9ZZZZ</name>